<dbReference type="EMBL" id="QGKW02001660">
    <property type="protein sequence ID" value="KAF2577856.1"/>
    <property type="molecule type" value="Genomic_DNA"/>
</dbReference>
<gene>
    <name evidence="2" type="ORF">F2Q68_00003747</name>
</gene>
<evidence type="ECO:0000313" key="2">
    <source>
        <dbReference type="EMBL" id="KAF2577856.1"/>
    </source>
</evidence>
<dbReference type="Proteomes" id="UP000712281">
    <property type="component" value="Unassembled WGS sequence"/>
</dbReference>
<protein>
    <submittedName>
        <fullName evidence="2">Uncharacterized protein</fullName>
    </submittedName>
</protein>
<name>A0A8S9J936_BRACR</name>
<feature type="region of interest" description="Disordered" evidence="1">
    <location>
        <begin position="1"/>
        <end position="24"/>
    </location>
</feature>
<evidence type="ECO:0000313" key="3">
    <source>
        <dbReference type="Proteomes" id="UP000712281"/>
    </source>
</evidence>
<comment type="caution">
    <text evidence="2">The sequence shown here is derived from an EMBL/GenBank/DDBJ whole genome shotgun (WGS) entry which is preliminary data.</text>
</comment>
<reference evidence="2" key="1">
    <citation type="submission" date="2019-12" db="EMBL/GenBank/DDBJ databases">
        <title>Genome sequencing and annotation of Brassica cretica.</title>
        <authorList>
            <person name="Studholme D.J."/>
            <person name="Sarris P.F."/>
        </authorList>
    </citation>
    <scope>NUCLEOTIDE SEQUENCE</scope>
    <source>
        <strain evidence="2">PFS-001/15</strain>
        <tissue evidence="2">Leaf</tissue>
    </source>
</reference>
<dbReference type="AlphaFoldDB" id="A0A8S9J936"/>
<organism evidence="2 3">
    <name type="scientific">Brassica cretica</name>
    <name type="common">Mustard</name>
    <dbReference type="NCBI Taxonomy" id="69181"/>
    <lineage>
        <taxon>Eukaryota</taxon>
        <taxon>Viridiplantae</taxon>
        <taxon>Streptophyta</taxon>
        <taxon>Embryophyta</taxon>
        <taxon>Tracheophyta</taxon>
        <taxon>Spermatophyta</taxon>
        <taxon>Magnoliopsida</taxon>
        <taxon>eudicotyledons</taxon>
        <taxon>Gunneridae</taxon>
        <taxon>Pentapetalae</taxon>
        <taxon>rosids</taxon>
        <taxon>malvids</taxon>
        <taxon>Brassicales</taxon>
        <taxon>Brassicaceae</taxon>
        <taxon>Brassiceae</taxon>
        <taxon>Brassica</taxon>
    </lineage>
</organism>
<sequence length="96" mass="10810">MREISTTTTTARRRHGGARREGLVRQKSTVNSSLFVNSIRAPLTSSSLPRQAPIRHSPFCSQDFRSSQRFQVVAATLSYHRDLLSPRSFALIELLP</sequence>
<feature type="compositionally biased region" description="Low complexity" evidence="1">
    <location>
        <begin position="1"/>
        <end position="10"/>
    </location>
</feature>
<accession>A0A8S9J936</accession>
<evidence type="ECO:0000256" key="1">
    <source>
        <dbReference type="SAM" id="MobiDB-lite"/>
    </source>
</evidence>
<proteinExistence type="predicted"/>